<evidence type="ECO:0000313" key="7">
    <source>
        <dbReference type="Proteomes" id="UP001623330"/>
    </source>
</evidence>
<evidence type="ECO:0000313" key="6">
    <source>
        <dbReference type="EMBL" id="KAL3228493.1"/>
    </source>
</evidence>
<organism evidence="6 7">
    <name type="scientific">Nakaseomyces bracarensis</name>
    <dbReference type="NCBI Taxonomy" id="273131"/>
    <lineage>
        <taxon>Eukaryota</taxon>
        <taxon>Fungi</taxon>
        <taxon>Dikarya</taxon>
        <taxon>Ascomycota</taxon>
        <taxon>Saccharomycotina</taxon>
        <taxon>Saccharomycetes</taxon>
        <taxon>Saccharomycetales</taxon>
        <taxon>Saccharomycetaceae</taxon>
        <taxon>Nakaseomyces</taxon>
    </lineage>
</organism>
<dbReference type="Pfam" id="PF04097">
    <property type="entry name" value="Nic96"/>
    <property type="match status" value="1"/>
</dbReference>
<keyword evidence="4" id="KW-0813">Transport</keyword>
<evidence type="ECO:0000256" key="2">
    <source>
        <dbReference type="ARBA" id="ARBA00010186"/>
    </source>
</evidence>
<gene>
    <name evidence="6" type="ORF">RNJ44_02438</name>
</gene>
<keyword evidence="4" id="KW-0509">mRNA transport</keyword>
<dbReference type="EMBL" id="JBEVYD010000013">
    <property type="protein sequence ID" value="KAL3228493.1"/>
    <property type="molecule type" value="Genomic_DNA"/>
</dbReference>
<sequence length="839" mass="95538">MSELSKKRALFETETGAHVTSQLMSNLVESAKNLPSNSSELGSIQLNLHEVKKRAADLRKKKQATTNHTGAYYLLAGDGLVLEDMKSVVSTLEKKGVSSRNVNFENNGELNGSTGPNKDEDILSAIEKQLVYAANDFDNQLNKSLNLDWDEKRPTIESNFKKQLLRRKSSNHQHMKQAVGFQDTNETKYADHVQKFNINSNYDNRLKFEEYAKTIHKFNNERLDGLPDVHRVLSKFFELSQYEGQQDSSTSQFADAWAFLSFNSEYDNNYDNHGLKFLESEFMNFVNELVDKNSAQPTDNTFLSRIKLFVNKKLKTVNGKWKVDNLFTVDDEPIWMISFYLLRAGKVDECIEYLSSFRNNMKKIEQPIITYLKAYQSSGNGQLTGEFGLKINSEYNQHIKTSIDGDPFRMAVYKIIGKCDVSRKNFTNVTFSIEDWIWLHLSLITDQNNTGDKALEYPLAEFQSLIISYGAKRFSNSYLKVLILVGLYEYAVDYAFTISPIDTVHLAICLCIMKLLKTTSTGPAVLSSTKSGYLISSENGVSFNFSNLLVDYVEAFKLSDPKIAAEYLTLLVLDEHIDKEYCKSCLESLTLDTREFTFLLGKINADGTKIIGTIERLYPLVDSSSKEEFLTHIAEVAVKQSTEDGRDYDSVLLYQILEKPDYLFAILNKQICELISTTPYNQNIFVLEDKSEVNPVLVAERLLPRYISCSQSQVEQEVGVCRKLLDILQIKSLFMSGAWDLTLDKIFTLNILPHSDENTARDVASEYPLLNENISRCIPNLLLFAMVSIANLATQYDEGSEKYSELFSIAKCLMVYSGLIQFRMQRDTYALLNKFDISK</sequence>
<keyword evidence="4" id="KW-0906">Nuclear pore complex</keyword>
<feature type="coiled-coil region" evidence="5">
    <location>
        <begin position="41"/>
        <end position="68"/>
    </location>
</feature>
<accession>A0ABR4NLQ3</accession>
<keyword evidence="4" id="KW-0811">Translocation</keyword>
<evidence type="ECO:0000256" key="3">
    <source>
        <dbReference type="ARBA" id="ARBA00023242"/>
    </source>
</evidence>
<keyword evidence="4" id="KW-0472">Membrane</keyword>
<evidence type="ECO:0000256" key="4">
    <source>
        <dbReference type="RuleBase" id="RU364035"/>
    </source>
</evidence>
<keyword evidence="7" id="KW-1185">Reference proteome</keyword>
<dbReference type="PANTHER" id="PTHR11225">
    <property type="entry name" value="NUCLEAR PORE COMPLEX PROTEIN NUP93 NUCLEOPORIN NUP93 DEAD EYE PROTEIN"/>
    <property type="match status" value="1"/>
</dbReference>
<comment type="similarity">
    <text evidence="2 4">Belongs to the nucleoporin interacting component (NIC) family.</text>
</comment>
<evidence type="ECO:0000256" key="1">
    <source>
        <dbReference type="ARBA" id="ARBA00004259"/>
    </source>
</evidence>
<keyword evidence="4" id="KW-0653">Protein transport</keyword>
<name>A0ABR4NLQ3_9SACH</name>
<keyword evidence="5" id="KW-0175">Coiled coil</keyword>
<dbReference type="InterPro" id="IPR007231">
    <property type="entry name" value="Nucleoporin_int_Nup93/Nic96"/>
</dbReference>
<proteinExistence type="inferred from homology"/>
<comment type="caution">
    <text evidence="6">The sequence shown here is derived from an EMBL/GenBank/DDBJ whole genome shotgun (WGS) entry which is preliminary data.</text>
</comment>
<protein>
    <recommendedName>
        <fullName evidence="4">Nuclear pore protein</fullName>
    </recommendedName>
</protein>
<dbReference type="Proteomes" id="UP001623330">
    <property type="component" value="Unassembled WGS sequence"/>
</dbReference>
<dbReference type="PANTHER" id="PTHR11225:SF4">
    <property type="entry name" value="NUCLEAR PORE COMPLEX PROTEIN NUP93"/>
    <property type="match status" value="1"/>
</dbReference>
<keyword evidence="3 4" id="KW-0539">Nucleus</keyword>
<reference evidence="6 7" key="1">
    <citation type="submission" date="2024-05" db="EMBL/GenBank/DDBJ databases">
        <title>Long read based assembly of the Candida bracarensis genome reveals expanded adhesin content.</title>
        <authorList>
            <person name="Marcet-Houben M."/>
            <person name="Ksiezopolska E."/>
            <person name="Gabaldon T."/>
        </authorList>
    </citation>
    <scope>NUCLEOTIDE SEQUENCE [LARGE SCALE GENOMIC DNA]</scope>
    <source>
        <strain evidence="6 7">CBM6</strain>
    </source>
</reference>
<evidence type="ECO:0000256" key="5">
    <source>
        <dbReference type="SAM" id="Coils"/>
    </source>
</evidence>
<comment type="subcellular location">
    <subcellularLocation>
        <location evidence="1">Nucleus envelope</location>
    </subcellularLocation>
    <subcellularLocation>
        <location evidence="4">Nucleus</location>
        <location evidence="4">Nuclear pore complex</location>
    </subcellularLocation>
</comment>